<evidence type="ECO:0000313" key="2">
    <source>
        <dbReference type="Proteomes" id="UP000728185"/>
    </source>
</evidence>
<keyword evidence="2" id="KW-1185">Reference proteome</keyword>
<dbReference type="OrthoDB" id="6283893at2759"/>
<dbReference type="EMBL" id="LUCM01010033">
    <property type="protein sequence ID" value="KAA0186008.1"/>
    <property type="molecule type" value="Genomic_DNA"/>
</dbReference>
<proteinExistence type="predicted"/>
<accession>A0A8E0VDC8</accession>
<dbReference type="Proteomes" id="UP000728185">
    <property type="component" value="Unassembled WGS sequence"/>
</dbReference>
<comment type="caution">
    <text evidence="1">The sequence shown here is derived from an EMBL/GenBank/DDBJ whole genome shotgun (WGS) entry which is preliminary data.</text>
</comment>
<name>A0A8E0VDC8_9TREM</name>
<gene>
    <name evidence="1" type="ORF">FBUS_07134</name>
</gene>
<sequence length="443" mass="49616">MCASNRLYFVLDRNLPFSTVPQLSCQFPDPSEQDVQIISTCLPTRTTLDAMITEPMDPVTILATQLLQEDPSVIPLQQNNHNVLNVQQTNSLGQLLPRLRKLAVLTGSSELIKLTQQAQNAARKILHYYGSFLDRAPPPVNEYPFVDNPCGDPTEDRMCQSAVDCQKRNSMSRGTQATADVFSRNIEKVDASTTTRDAPSFTLEESRMSNGMSKNNAQSTQSKHVCDAQTSAVVDAAVRPHSEDEDVSDHRHRCDKNHQICLAQLRKQLASEQAQTRNLSSQLLYCQRGVEKMRLDYVQHEAELQADLRACQDRESQLIKSNTELRNELRLADYQISQLKFRLTLVGRLPPPNNSNKCPVDAATSDRTLLSDFSYTASRSQSSGPRNSPLCCDLQPETAHCVENKSKGSYVDPDTAPLLTESKSIGSPLRFVHQYDFIVQHHI</sequence>
<protein>
    <submittedName>
        <fullName evidence="1">Uncharacterized protein</fullName>
    </submittedName>
</protein>
<dbReference type="AlphaFoldDB" id="A0A8E0VDC8"/>
<organism evidence="1 2">
    <name type="scientific">Fasciolopsis buskii</name>
    <dbReference type="NCBI Taxonomy" id="27845"/>
    <lineage>
        <taxon>Eukaryota</taxon>
        <taxon>Metazoa</taxon>
        <taxon>Spiralia</taxon>
        <taxon>Lophotrochozoa</taxon>
        <taxon>Platyhelminthes</taxon>
        <taxon>Trematoda</taxon>
        <taxon>Digenea</taxon>
        <taxon>Plagiorchiida</taxon>
        <taxon>Echinostomata</taxon>
        <taxon>Echinostomatoidea</taxon>
        <taxon>Fasciolidae</taxon>
        <taxon>Fasciolopsis</taxon>
    </lineage>
</organism>
<reference evidence="1" key="1">
    <citation type="submission" date="2019-05" db="EMBL/GenBank/DDBJ databases">
        <title>Annotation for the trematode Fasciolopsis buski.</title>
        <authorList>
            <person name="Choi Y.-J."/>
        </authorList>
    </citation>
    <scope>NUCLEOTIDE SEQUENCE</scope>
    <source>
        <strain evidence="1">HT</strain>
        <tissue evidence="1">Whole worm</tissue>
    </source>
</reference>
<evidence type="ECO:0000313" key="1">
    <source>
        <dbReference type="EMBL" id="KAA0186008.1"/>
    </source>
</evidence>